<reference evidence="1 2" key="1">
    <citation type="submission" date="2019-03" db="EMBL/GenBank/DDBJ databases">
        <title>Genomic Encyclopedia of Type Strains, Phase III (KMG-III): the genomes of soil and plant-associated and newly described type strains.</title>
        <authorList>
            <person name="Whitman W."/>
        </authorList>
    </citation>
    <scope>NUCLEOTIDE SEQUENCE [LARGE SCALE GENOMIC DNA]</scope>
    <source>
        <strain evidence="1 2">VKM Ac-2575</strain>
    </source>
</reference>
<evidence type="ECO:0000313" key="1">
    <source>
        <dbReference type="EMBL" id="TDU84091.1"/>
    </source>
</evidence>
<name>A0A4R7SXT0_9ACTN</name>
<dbReference type="AlphaFoldDB" id="A0A4R7SXT0"/>
<dbReference type="EMBL" id="SOCE01000002">
    <property type="protein sequence ID" value="TDU84091.1"/>
    <property type="molecule type" value="Genomic_DNA"/>
</dbReference>
<dbReference type="InterPro" id="IPR045436">
    <property type="entry name" value="DUF6507"/>
</dbReference>
<sequence>MVKWSIEGAAAMDALTKVQTRAGDFEGIGTTLGQALQDAATKSSMNGKGGVIGQAISEFADKWKNSLPGMVKRTSDVLQGTANAVTALENGQTEMALAAQRGIQLAENVDPKAIINSAAAAYEAEAKASQPKPPPHAV</sequence>
<dbReference type="RefSeq" id="WP_255513775.1">
    <property type="nucleotide sequence ID" value="NZ_SOCE01000002.1"/>
</dbReference>
<gene>
    <name evidence="1" type="ORF">EV138_6562</name>
</gene>
<keyword evidence="2" id="KW-1185">Reference proteome</keyword>
<organism evidence="1 2">
    <name type="scientific">Kribbella voronezhensis</name>
    <dbReference type="NCBI Taxonomy" id="2512212"/>
    <lineage>
        <taxon>Bacteria</taxon>
        <taxon>Bacillati</taxon>
        <taxon>Actinomycetota</taxon>
        <taxon>Actinomycetes</taxon>
        <taxon>Propionibacteriales</taxon>
        <taxon>Kribbellaceae</taxon>
        <taxon>Kribbella</taxon>
    </lineage>
</organism>
<comment type="caution">
    <text evidence="1">The sequence shown here is derived from an EMBL/GenBank/DDBJ whole genome shotgun (WGS) entry which is preliminary data.</text>
</comment>
<proteinExistence type="predicted"/>
<protein>
    <submittedName>
        <fullName evidence="1">Uncharacterized protein</fullName>
    </submittedName>
</protein>
<dbReference type="Proteomes" id="UP000295151">
    <property type="component" value="Unassembled WGS sequence"/>
</dbReference>
<evidence type="ECO:0000313" key="2">
    <source>
        <dbReference type="Proteomes" id="UP000295151"/>
    </source>
</evidence>
<dbReference type="Pfam" id="PF20117">
    <property type="entry name" value="DUF6507"/>
    <property type="match status" value="1"/>
</dbReference>
<accession>A0A4R7SXT0</accession>